<name>A0AAE9JRC4_CAEBR</name>
<evidence type="ECO:0000259" key="2">
    <source>
        <dbReference type="Pfam" id="PF07547"/>
    </source>
</evidence>
<organism evidence="3 4">
    <name type="scientific">Caenorhabditis briggsae</name>
    <dbReference type="NCBI Taxonomy" id="6238"/>
    <lineage>
        <taxon>Eukaryota</taxon>
        <taxon>Metazoa</taxon>
        <taxon>Ecdysozoa</taxon>
        <taxon>Nematoda</taxon>
        <taxon>Chromadorea</taxon>
        <taxon>Rhabditida</taxon>
        <taxon>Rhabditina</taxon>
        <taxon>Rhabditomorpha</taxon>
        <taxon>Rhabditoidea</taxon>
        <taxon>Rhabditidae</taxon>
        <taxon>Peloderinae</taxon>
        <taxon>Caenorhabditis</taxon>
    </lineage>
</organism>
<dbReference type="Proteomes" id="UP000829354">
    <property type="component" value="Chromosome X"/>
</dbReference>
<gene>
    <name evidence="3" type="ORF">L5515_017269</name>
</gene>
<feature type="region of interest" description="Disordered" evidence="1">
    <location>
        <begin position="1"/>
        <end position="24"/>
    </location>
</feature>
<accession>A0AAE9JRC4</accession>
<dbReference type="EMBL" id="CP092625">
    <property type="protein sequence ID" value="UMM40753.1"/>
    <property type="molecule type" value="Genomic_DNA"/>
</dbReference>
<evidence type="ECO:0000256" key="1">
    <source>
        <dbReference type="SAM" id="MobiDB-lite"/>
    </source>
</evidence>
<evidence type="ECO:0000313" key="4">
    <source>
        <dbReference type="Proteomes" id="UP000829354"/>
    </source>
</evidence>
<dbReference type="AlphaFoldDB" id="A0AAE9JRC4"/>
<keyword evidence="4" id="KW-1185">Reference proteome</keyword>
<reference evidence="3 4" key="1">
    <citation type="submission" date="2022-04" db="EMBL/GenBank/DDBJ databases">
        <title>Chromosome-level reference genomes for two strains of Caenorhabditis briggsae: an improved platform for comparative genomics.</title>
        <authorList>
            <person name="Stevens L."/>
            <person name="Andersen E."/>
        </authorList>
    </citation>
    <scope>NUCLEOTIDE SEQUENCE [LARGE SCALE GENOMIC DNA]</scope>
    <source>
        <strain evidence="3">VX34</strain>
        <tissue evidence="3">Whole-organism</tissue>
    </source>
</reference>
<evidence type="ECO:0000313" key="3">
    <source>
        <dbReference type="EMBL" id="UMM40753.1"/>
    </source>
</evidence>
<dbReference type="Pfam" id="PF07547">
    <property type="entry name" value="RSD-2"/>
    <property type="match status" value="1"/>
</dbReference>
<feature type="compositionally biased region" description="Basic residues" evidence="1">
    <location>
        <begin position="1"/>
        <end position="10"/>
    </location>
</feature>
<protein>
    <recommendedName>
        <fullName evidence="2">RSD-2 N-terminal domain-containing protein</fullName>
    </recommendedName>
</protein>
<feature type="compositionally biased region" description="Polar residues" evidence="1">
    <location>
        <begin position="15"/>
        <end position="24"/>
    </location>
</feature>
<feature type="domain" description="RSD-2 N-terminal" evidence="2">
    <location>
        <begin position="143"/>
        <end position="171"/>
    </location>
</feature>
<dbReference type="InterPro" id="IPR011508">
    <property type="entry name" value="RSD-2_N"/>
</dbReference>
<proteinExistence type="predicted"/>
<sequence>MKKRSSKSSRRASSEQNTSGQNGAQYPPGGILLICTYPERNGICGYVNNCVAINESFSAHTRCFRFMCQCGRQFLEQVSVRDHQRKCDMFDCNSLTTTQTQEEDHRSKRVTASELIQFTDYDYSDEDGMSLHTPVPKLSMTGFSVESSHPTYSKNKAFAGVYGHVKVDGNNAAQM</sequence>